<evidence type="ECO:0000256" key="6">
    <source>
        <dbReference type="ARBA" id="ARBA00022840"/>
    </source>
</evidence>
<comment type="caution">
    <text evidence="9">The sequence shown here is derived from an EMBL/GenBank/DDBJ whole genome shotgun (WGS) entry which is preliminary data.</text>
</comment>
<evidence type="ECO:0000256" key="4">
    <source>
        <dbReference type="ARBA" id="ARBA00022741"/>
    </source>
</evidence>
<dbReference type="Gene3D" id="3.30.565.10">
    <property type="entry name" value="Histidine kinase-like ATPase, C-terminal domain"/>
    <property type="match status" value="1"/>
</dbReference>
<dbReference type="GO" id="GO:0005524">
    <property type="term" value="F:ATP binding"/>
    <property type="evidence" value="ECO:0007669"/>
    <property type="project" value="UniProtKB-KW"/>
</dbReference>
<dbReference type="OrthoDB" id="9815750at2"/>
<dbReference type="InterPro" id="IPR003594">
    <property type="entry name" value="HATPase_dom"/>
</dbReference>
<dbReference type="InterPro" id="IPR036890">
    <property type="entry name" value="HATPase_C_sf"/>
</dbReference>
<dbReference type="GO" id="GO:0000160">
    <property type="term" value="P:phosphorelay signal transduction system"/>
    <property type="evidence" value="ECO:0007669"/>
    <property type="project" value="UniProtKB-KW"/>
</dbReference>
<dbReference type="Proteomes" id="UP000318667">
    <property type="component" value="Unassembled WGS sequence"/>
</dbReference>
<evidence type="ECO:0000313" key="10">
    <source>
        <dbReference type="Proteomes" id="UP000318667"/>
    </source>
</evidence>
<protein>
    <recommendedName>
        <fullName evidence="2">histidine kinase</fullName>
        <ecNumber evidence="2">2.7.13.3</ecNumber>
    </recommendedName>
</protein>
<keyword evidence="6" id="KW-0067">ATP-binding</keyword>
<dbReference type="GO" id="GO:0004673">
    <property type="term" value="F:protein histidine kinase activity"/>
    <property type="evidence" value="ECO:0007669"/>
    <property type="project" value="UniProtKB-EC"/>
</dbReference>
<gene>
    <name evidence="9" type="ORF">IQ19_05377</name>
</gene>
<dbReference type="AlphaFoldDB" id="A0A562J4Y3"/>
<dbReference type="PROSITE" id="PS50109">
    <property type="entry name" value="HIS_KIN"/>
    <property type="match status" value="1"/>
</dbReference>
<dbReference type="PANTHER" id="PTHR43065">
    <property type="entry name" value="SENSOR HISTIDINE KINASE"/>
    <property type="match status" value="1"/>
</dbReference>
<sequence length="88" mass="9467">MVTSLSAVFSLGSLLILAYHHGRKGKESDPQIADTGSGMTPDQLKKLRELYFSTKEGTGTGLGMMVVSRIFESMDGTIRAESKVNKGT</sequence>
<dbReference type="PRINTS" id="PR00344">
    <property type="entry name" value="BCTRLSENSOR"/>
</dbReference>
<organism evidence="9 10">
    <name type="scientific">Cytobacillus oceanisediminis</name>
    <dbReference type="NCBI Taxonomy" id="665099"/>
    <lineage>
        <taxon>Bacteria</taxon>
        <taxon>Bacillati</taxon>
        <taxon>Bacillota</taxon>
        <taxon>Bacilli</taxon>
        <taxon>Bacillales</taxon>
        <taxon>Bacillaceae</taxon>
        <taxon>Cytobacillus</taxon>
    </lineage>
</organism>
<dbReference type="Pfam" id="PF02518">
    <property type="entry name" value="HATPase_c"/>
    <property type="match status" value="1"/>
</dbReference>
<dbReference type="PANTHER" id="PTHR43065:SF46">
    <property type="entry name" value="C4-DICARBOXYLATE TRANSPORT SENSOR PROTEIN DCTB"/>
    <property type="match status" value="1"/>
</dbReference>
<keyword evidence="3" id="KW-0808">Transferase</keyword>
<evidence type="ECO:0000256" key="7">
    <source>
        <dbReference type="ARBA" id="ARBA00023012"/>
    </source>
</evidence>
<dbReference type="EMBL" id="VLKI01000032">
    <property type="protein sequence ID" value="TWH78240.1"/>
    <property type="molecule type" value="Genomic_DNA"/>
</dbReference>
<dbReference type="EC" id="2.7.13.3" evidence="2"/>
<evidence type="ECO:0000313" key="9">
    <source>
        <dbReference type="EMBL" id="TWH78240.1"/>
    </source>
</evidence>
<keyword evidence="4" id="KW-0547">Nucleotide-binding</keyword>
<reference evidence="9 10" key="1">
    <citation type="journal article" date="2015" name="Stand. Genomic Sci.">
        <title>Genomic Encyclopedia of Bacterial and Archaeal Type Strains, Phase III: the genomes of soil and plant-associated and newly described type strains.</title>
        <authorList>
            <person name="Whitman W.B."/>
            <person name="Woyke T."/>
            <person name="Klenk H.P."/>
            <person name="Zhou Y."/>
            <person name="Lilburn T.G."/>
            <person name="Beck B.J."/>
            <person name="De Vos P."/>
            <person name="Vandamme P."/>
            <person name="Eisen J.A."/>
            <person name="Garrity G."/>
            <person name="Hugenholtz P."/>
            <person name="Kyrpides N.C."/>
        </authorList>
    </citation>
    <scope>NUCLEOTIDE SEQUENCE [LARGE SCALE GENOMIC DNA]</scope>
    <source>
        <strain evidence="9 10">CGMCC 1.10115</strain>
    </source>
</reference>
<evidence type="ECO:0000259" key="8">
    <source>
        <dbReference type="PROSITE" id="PS50109"/>
    </source>
</evidence>
<keyword evidence="10" id="KW-1185">Reference proteome</keyword>
<proteinExistence type="predicted"/>
<dbReference type="SUPFAM" id="SSF55874">
    <property type="entry name" value="ATPase domain of HSP90 chaperone/DNA topoisomerase II/histidine kinase"/>
    <property type="match status" value="1"/>
</dbReference>
<accession>A0A562J4Y3</accession>
<keyword evidence="5 9" id="KW-0418">Kinase</keyword>
<keyword evidence="7" id="KW-0902">Two-component regulatory system</keyword>
<feature type="domain" description="Histidine kinase" evidence="8">
    <location>
        <begin position="31"/>
        <end position="88"/>
    </location>
</feature>
<name>A0A562J4Y3_9BACI</name>
<comment type="catalytic activity">
    <reaction evidence="1">
        <text>ATP + protein L-histidine = ADP + protein N-phospho-L-histidine.</text>
        <dbReference type="EC" id="2.7.13.3"/>
    </reaction>
</comment>
<dbReference type="InterPro" id="IPR005467">
    <property type="entry name" value="His_kinase_dom"/>
</dbReference>
<evidence type="ECO:0000256" key="3">
    <source>
        <dbReference type="ARBA" id="ARBA00022679"/>
    </source>
</evidence>
<evidence type="ECO:0000256" key="5">
    <source>
        <dbReference type="ARBA" id="ARBA00022777"/>
    </source>
</evidence>
<dbReference type="InterPro" id="IPR004358">
    <property type="entry name" value="Sig_transdc_His_kin-like_C"/>
</dbReference>
<evidence type="ECO:0000256" key="2">
    <source>
        <dbReference type="ARBA" id="ARBA00012438"/>
    </source>
</evidence>
<evidence type="ECO:0000256" key="1">
    <source>
        <dbReference type="ARBA" id="ARBA00000085"/>
    </source>
</evidence>